<dbReference type="RefSeq" id="WP_109674665.1">
    <property type="nucleotide sequence ID" value="NZ_QGDT01000005.1"/>
</dbReference>
<comment type="caution">
    <text evidence="1">The sequence shown here is derived from an EMBL/GenBank/DDBJ whole genome shotgun (WGS) entry which is preliminary data.</text>
</comment>
<evidence type="ECO:0000313" key="2">
    <source>
        <dbReference type="Proteomes" id="UP000245880"/>
    </source>
</evidence>
<dbReference type="EMBL" id="QGDT01000005">
    <property type="protein sequence ID" value="PWJ58083.1"/>
    <property type="molecule type" value="Genomic_DNA"/>
</dbReference>
<gene>
    <name evidence="1" type="ORF">CLV98_105265</name>
</gene>
<sequence>MKTLLALLVGIAVLTSCKDDSDDPTAVEVDTSVDFVRVDKNGINVFSNASANYIDPSNVETFYLKNGDKVEVNNPDLAASKGVILNEINGNKYLRMFVYPGEVDQEETITYLQWKENDTDTIKSLMSRSPGAVFISKLWINNSLIYEAGKSKGITWNGGLFERLITIQDK</sequence>
<dbReference type="AlphaFoldDB" id="A0A316AJZ9"/>
<evidence type="ECO:0000313" key="1">
    <source>
        <dbReference type="EMBL" id="PWJ58083.1"/>
    </source>
</evidence>
<name>A0A316AJZ9_9BACT</name>
<accession>A0A316AJZ9</accession>
<proteinExistence type="predicted"/>
<organism evidence="1 2">
    <name type="scientific">Dyadobacter jejuensis</name>
    <dbReference type="NCBI Taxonomy" id="1082580"/>
    <lineage>
        <taxon>Bacteria</taxon>
        <taxon>Pseudomonadati</taxon>
        <taxon>Bacteroidota</taxon>
        <taxon>Cytophagia</taxon>
        <taxon>Cytophagales</taxon>
        <taxon>Spirosomataceae</taxon>
        <taxon>Dyadobacter</taxon>
    </lineage>
</organism>
<keyword evidence="2" id="KW-1185">Reference proteome</keyword>
<dbReference type="Proteomes" id="UP000245880">
    <property type="component" value="Unassembled WGS sequence"/>
</dbReference>
<protein>
    <submittedName>
        <fullName evidence="1">Uncharacterized protein</fullName>
    </submittedName>
</protein>
<dbReference type="OrthoDB" id="1445731at2"/>
<dbReference type="PROSITE" id="PS51257">
    <property type="entry name" value="PROKAR_LIPOPROTEIN"/>
    <property type="match status" value="1"/>
</dbReference>
<reference evidence="1 2" key="1">
    <citation type="submission" date="2018-03" db="EMBL/GenBank/DDBJ databases">
        <title>Genomic Encyclopedia of Archaeal and Bacterial Type Strains, Phase II (KMG-II): from individual species to whole genera.</title>
        <authorList>
            <person name="Goeker M."/>
        </authorList>
    </citation>
    <scope>NUCLEOTIDE SEQUENCE [LARGE SCALE GENOMIC DNA]</scope>
    <source>
        <strain evidence="1 2">DSM 100346</strain>
    </source>
</reference>